<dbReference type="Gene3D" id="2.60.120.310">
    <property type="entry name" value="Copper type II, ascorbate-dependent monooxygenase, N-terminal domain"/>
    <property type="match status" value="1"/>
</dbReference>
<dbReference type="EMBL" id="BMNK01000002">
    <property type="protein sequence ID" value="GGP03923.1"/>
    <property type="molecule type" value="Genomic_DNA"/>
</dbReference>
<dbReference type="Pfam" id="PF03712">
    <property type="entry name" value="Cu2_monoox_C"/>
    <property type="match status" value="1"/>
</dbReference>
<organism evidence="3 4">
    <name type="scientific">Nonomuraea glycinis</name>
    <dbReference type="NCBI Taxonomy" id="2047744"/>
    <lineage>
        <taxon>Bacteria</taxon>
        <taxon>Bacillati</taxon>
        <taxon>Actinomycetota</taxon>
        <taxon>Actinomycetes</taxon>
        <taxon>Streptosporangiales</taxon>
        <taxon>Streptosporangiaceae</taxon>
        <taxon>Nonomuraea</taxon>
    </lineage>
</organism>
<dbReference type="InterPro" id="IPR036939">
    <property type="entry name" value="Cu2_ascorb_mOase_N_sf"/>
</dbReference>
<dbReference type="PANTHER" id="PTHR10157">
    <property type="entry name" value="DOPAMINE BETA HYDROXYLASE RELATED"/>
    <property type="match status" value="1"/>
</dbReference>
<dbReference type="AlphaFoldDB" id="A0A918A1K4"/>
<evidence type="ECO:0000313" key="3">
    <source>
        <dbReference type="EMBL" id="GGP03923.1"/>
    </source>
</evidence>
<dbReference type="Gene3D" id="2.60.120.230">
    <property type="match status" value="1"/>
</dbReference>
<dbReference type="InterPro" id="IPR024548">
    <property type="entry name" value="Cu2_monoox_C"/>
</dbReference>
<comment type="caution">
    <text evidence="3">The sequence shown here is derived from an EMBL/GenBank/DDBJ whole genome shotgun (WGS) entry which is preliminary data.</text>
</comment>
<keyword evidence="1" id="KW-1015">Disulfide bond</keyword>
<dbReference type="GO" id="GO:0004500">
    <property type="term" value="F:dopamine beta-monooxygenase activity"/>
    <property type="evidence" value="ECO:0007669"/>
    <property type="project" value="InterPro"/>
</dbReference>
<keyword evidence="4" id="KW-1185">Reference proteome</keyword>
<reference evidence="3" key="2">
    <citation type="submission" date="2020-09" db="EMBL/GenBank/DDBJ databases">
        <authorList>
            <person name="Sun Q."/>
            <person name="Zhou Y."/>
        </authorList>
    </citation>
    <scope>NUCLEOTIDE SEQUENCE</scope>
    <source>
        <strain evidence="3">CGMCC 4.7430</strain>
    </source>
</reference>
<evidence type="ECO:0000259" key="2">
    <source>
        <dbReference type="Pfam" id="PF03712"/>
    </source>
</evidence>
<dbReference type="PANTHER" id="PTHR10157:SF23">
    <property type="entry name" value="MOXD1 HOMOLOG 1"/>
    <property type="match status" value="1"/>
</dbReference>
<protein>
    <recommendedName>
        <fullName evidence="2">Copper type II ascorbate-dependent monooxygenase C-terminal domain-containing protein</fullName>
    </recommendedName>
</protein>
<dbReference type="InterPro" id="IPR014784">
    <property type="entry name" value="Cu2_ascorb_mOase-like_C"/>
</dbReference>
<feature type="domain" description="Copper type II ascorbate-dependent monooxygenase C-terminal" evidence="2">
    <location>
        <begin position="231"/>
        <end position="326"/>
    </location>
</feature>
<proteinExistence type="predicted"/>
<accession>A0A918A1K4</accession>
<dbReference type="InterPro" id="IPR008977">
    <property type="entry name" value="PHM/PNGase_F_dom_sf"/>
</dbReference>
<name>A0A918A1K4_9ACTN</name>
<sequence length="334" mass="36412">MVAPLRDGERFMSLTMAEAYTPSAPRGGTDDYRCFVIDPGLSEQAFLTGAQFLPQNVEIVHHAIFFRLDPERAAEASRRDESTPGQGWTCFGDAGIEEAAWVAHWAPGTKEILLDPAYGYAMPPGSKLVMQVHYNTLNVEGEPGSDRSGIRLRVTGRKVKELDTVLFPAPVELPCTKEESGPLCDREAAVKDVGRRFGQGSEAQVGVLAQECGTPKPGPTQHCDFPIEGPAKVHALAGHMHLLGRAIKVELNPGTDRARTLLDVPTYNFDDQALRPLPEPVTVDRGDVVRVTCTHDAKLRSMLPELSKLEPRYVVWGEGTSDEMCLGIVIVSAT</sequence>
<evidence type="ECO:0000256" key="1">
    <source>
        <dbReference type="ARBA" id="ARBA00023157"/>
    </source>
</evidence>
<evidence type="ECO:0000313" key="4">
    <source>
        <dbReference type="Proteomes" id="UP000660745"/>
    </source>
</evidence>
<dbReference type="GO" id="GO:0005507">
    <property type="term" value="F:copper ion binding"/>
    <property type="evidence" value="ECO:0007669"/>
    <property type="project" value="InterPro"/>
</dbReference>
<dbReference type="Proteomes" id="UP000660745">
    <property type="component" value="Unassembled WGS sequence"/>
</dbReference>
<gene>
    <name evidence="3" type="ORF">GCM10012278_17160</name>
</gene>
<dbReference type="SUPFAM" id="SSF49742">
    <property type="entry name" value="PHM/PNGase F"/>
    <property type="match status" value="2"/>
</dbReference>
<reference evidence="3" key="1">
    <citation type="journal article" date="2014" name="Int. J. Syst. Evol. Microbiol.">
        <title>Complete genome sequence of Corynebacterium casei LMG S-19264T (=DSM 44701T), isolated from a smear-ripened cheese.</title>
        <authorList>
            <consortium name="US DOE Joint Genome Institute (JGI-PGF)"/>
            <person name="Walter F."/>
            <person name="Albersmeier A."/>
            <person name="Kalinowski J."/>
            <person name="Ruckert C."/>
        </authorList>
    </citation>
    <scope>NUCLEOTIDE SEQUENCE</scope>
    <source>
        <strain evidence="3">CGMCC 4.7430</strain>
    </source>
</reference>
<dbReference type="InterPro" id="IPR000945">
    <property type="entry name" value="DBH-like"/>
</dbReference>